<organism evidence="1">
    <name type="scientific">Siphoviridae sp. cteoh1</name>
    <dbReference type="NCBI Taxonomy" id="2826407"/>
    <lineage>
        <taxon>Viruses</taxon>
        <taxon>Duplodnaviria</taxon>
        <taxon>Heunggongvirae</taxon>
        <taxon>Uroviricota</taxon>
        <taxon>Caudoviricetes</taxon>
    </lineage>
</organism>
<dbReference type="EMBL" id="BK015686">
    <property type="protein sequence ID" value="DAE19797.1"/>
    <property type="molecule type" value="Genomic_DNA"/>
</dbReference>
<evidence type="ECO:0000313" key="1">
    <source>
        <dbReference type="EMBL" id="DAE19797.1"/>
    </source>
</evidence>
<proteinExistence type="predicted"/>
<reference evidence="1" key="1">
    <citation type="journal article" date="2021" name="Proc. Natl. Acad. Sci. U.S.A.">
        <title>A Catalog of Tens of Thousands of Viruses from Human Metagenomes Reveals Hidden Associations with Chronic Diseases.</title>
        <authorList>
            <person name="Tisza M.J."/>
            <person name="Buck C.B."/>
        </authorList>
    </citation>
    <scope>NUCLEOTIDE SEQUENCE</scope>
    <source>
        <strain evidence="1">Cteoh1</strain>
    </source>
</reference>
<name>A0A8S5QLZ8_9CAUD</name>
<accession>A0A8S5QLZ8</accession>
<protein>
    <submittedName>
        <fullName evidence="1">Uncharacterized protein</fullName>
    </submittedName>
</protein>
<sequence length="160" mass="18327">MDAEYKVKVSSQCTGHVGLTVPNRNFVRNWSKKGQTIPIPFEVLEEAIFDEGFMNMINQGILHIDDLAAAKALGLEPEDTKVPVNHKVYSDGDLKYMLNFDKQADFEEKFLAMPREQQMQLVDMAVDMRVRDGDKIAFIKKILGVDIDKEISFDLRMKEE</sequence>